<dbReference type="InterPro" id="IPR000620">
    <property type="entry name" value="EamA_dom"/>
</dbReference>
<evidence type="ECO:0000313" key="14">
    <source>
        <dbReference type="EMBL" id="NHN34279.1"/>
    </source>
</evidence>
<dbReference type="InterPro" id="IPR000390">
    <property type="entry name" value="Small_drug/metabolite_transptr"/>
</dbReference>
<proteinExistence type="inferred from homology"/>
<name>A0ABX0JGB9_9BACL</name>
<keyword evidence="9 12" id="KW-1133">Transmembrane helix</keyword>
<keyword evidence="5" id="KW-0997">Cell inner membrane</keyword>
<organism evidence="14 15">
    <name type="scientific">Paenibacillus agricola</name>
    <dbReference type="NCBI Taxonomy" id="2716264"/>
    <lineage>
        <taxon>Bacteria</taxon>
        <taxon>Bacillati</taxon>
        <taxon>Bacillota</taxon>
        <taxon>Bacilli</taxon>
        <taxon>Bacillales</taxon>
        <taxon>Paenibacillaceae</taxon>
        <taxon>Paenibacillus</taxon>
    </lineage>
</organism>
<dbReference type="Proteomes" id="UP001165962">
    <property type="component" value="Unassembled WGS sequence"/>
</dbReference>
<reference evidence="14" key="1">
    <citation type="submission" date="2020-03" db="EMBL/GenBank/DDBJ databases">
        <title>Draft sequencing of Paenibacilllus sp. S3N08.</title>
        <authorList>
            <person name="Kim D.-U."/>
        </authorList>
    </citation>
    <scope>NUCLEOTIDE SEQUENCE</scope>
    <source>
        <strain evidence="14">S3N08</strain>
    </source>
</reference>
<keyword evidence="3" id="KW-1003">Cell membrane</keyword>
<keyword evidence="10" id="KW-0443">Lipid metabolism</keyword>
<evidence type="ECO:0000256" key="4">
    <source>
        <dbReference type="ARBA" id="ARBA00022516"/>
    </source>
</evidence>
<dbReference type="PANTHER" id="PTHR30561:SF9">
    <property type="entry name" value="4-AMINO-4-DEOXY-L-ARABINOSE-PHOSPHOUNDECAPRENOL FLIPPASE SUBUNIT ARNF-RELATED"/>
    <property type="match status" value="1"/>
</dbReference>
<feature type="transmembrane region" description="Helical" evidence="12">
    <location>
        <begin position="41"/>
        <end position="61"/>
    </location>
</feature>
<evidence type="ECO:0000313" key="15">
    <source>
        <dbReference type="Proteomes" id="UP001165962"/>
    </source>
</evidence>
<evidence type="ECO:0000256" key="7">
    <source>
        <dbReference type="ARBA" id="ARBA00022692"/>
    </source>
</evidence>
<evidence type="ECO:0000256" key="6">
    <source>
        <dbReference type="ARBA" id="ARBA00022556"/>
    </source>
</evidence>
<dbReference type="EMBL" id="JAAOIW010000017">
    <property type="protein sequence ID" value="NHN34279.1"/>
    <property type="molecule type" value="Genomic_DNA"/>
</dbReference>
<comment type="subcellular location">
    <subcellularLocation>
        <location evidence="1">Cell membrane</location>
        <topology evidence="1">Multi-pass membrane protein</topology>
    </subcellularLocation>
</comment>
<evidence type="ECO:0000256" key="9">
    <source>
        <dbReference type="ARBA" id="ARBA00022989"/>
    </source>
</evidence>
<feature type="transmembrane region" description="Helical" evidence="12">
    <location>
        <begin position="95"/>
        <end position="113"/>
    </location>
</feature>
<evidence type="ECO:0000256" key="5">
    <source>
        <dbReference type="ARBA" id="ARBA00022519"/>
    </source>
</evidence>
<gene>
    <name evidence="14" type="ORF">G9U52_31230</name>
</gene>
<evidence type="ECO:0000256" key="8">
    <source>
        <dbReference type="ARBA" id="ARBA00022985"/>
    </source>
</evidence>
<dbReference type="Gene3D" id="1.10.3730.20">
    <property type="match status" value="1"/>
</dbReference>
<keyword evidence="15" id="KW-1185">Reference proteome</keyword>
<evidence type="ECO:0000256" key="2">
    <source>
        <dbReference type="ARBA" id="ARBA00007362"/>
    </source>
</evidence>
<dbReference type="SUPFAM" id="SSF103481">
    <property type="entry name" value="Multidrug resistance efflux transporter EmrE"/>
    <property type="match status" value="1"/>
</dbReference>
<dbReference type="Pfam" id="PF00892">
    <property type="entry name" value="EamA"/>
    <property type="match status" value="1"/>
</dbReference>
<comment type="caution">
    <text evidence="14">The sequence shown here is derived from an EMBL/GenBank/DDBJ whole genome shotgun (WGS) entry which is preliminary data.</text>
</comment>
<evidence type="ECO:0000256" key="12">
    <source>
        <dbReference type="SAM" id="Phobius"/>
    </source>
</evidence>
<feature type="transmembrane region" description="Helical" evidence="12">
    <location>
        <begin position="5"/>
        <end position="21"/>
    </location>
</feature>
<evidence type="ECO:0000256" key="10">
    <source>
        <dbReference type="ARBA" id="ARBA00023098"/>
    </source>
</evidence>
<comment type="similarity">
    <text evidence="2">Belongs to the EamA transporter family.</text>
</comment>
<keyword evidence="11 12" id="KW-0472">Membrane</keyword>
<accession>A0ABX0JGB9</accession>
<keyword evidence="8" id="KW-0448">Lipopolysaccharide biosynthesis</keyword>
<feature type="domain" description="EamA" evidence="13">
    <location>
        <begin position="13"/>
        <end position="112"/>
    </location>
</feature>
<protein>
    <recommendedName>
        <fullName evidence="13">EamA domain-containing protein</fullName>
    </recommendedName>
</protein>
<sequence>MLIIILIYICITVLGLTFMKIGGNGSYFQIEKWVFDVKIDLYLIMGMCLYIISFLMYAYIISKNDLSYIIAVLGAAVTIISILVGIFVFHEQINVYKVIGILIIIVGVVLVNIKT</sequence>
<keyword evidence="4" id="KW-0444">Lipid biosynthesis</keyword>
<keyword evidence="7 12" id="KW-0812">Transmembrane</keyword>
<keyword evidence="6" id="KW-0441">Lipid A biosynthesis</keyword>
<feature type="transmembrane region" description="Helical" evidence="12">
    <location>
        <begin position="68"/>
        <end position="89"/>
    </location>
</feature>
<evidence type="ECO:0000256" key="1">
    <source>
        <dbReference type="ARBA" id="ARBA00004651"/>
    </source>
</evidence>
<dbReference type="PANTHER" id="PTHR30561">
    <property type="entry name" value="SMR FAMILY PROTON-DEPENDENT DRUG EFFLUX TRANSPORTER SUGE"/>
    <property type="match status" value="1"/>
</dbReference>
<evidence type="ECO:0000259" key="13">
    <source>
        <dbReference type="Pfam" id="PF00892"/>
    </source>
</evidence>
<evidence type="ECO:0000256" key="11">
    <source>
        <dbReference type="ARBA" id="ARBA00023136"/>
    </source>
</evidence>
<dbReference type="InterPro" id="IPR037185">
    <property type="entry name" value="EmrE-like"/>
</dbReference>
<evidence type="ECO:0000256" key="3">
    <source>
        <dbReference type="ARBA" id="ARBA00022475"/>
    </source>
</evidence>